<dbReference type="InterPro" id="IPR011767">
    <property type="entry name" value="GLR_AS"/>
</dbReference>
<proteinExistence type="predicted"/>
<dbReference type="PANTHER" id="PTHR37170:SF1">
    <property type="entry name" value="GLUTAREDOXIN-LIKE PROTEIN"/>
    <property type="match status" value="1"/>
</dbReference>
<dbReference type="Pfam" id="PF13192">
    <property type="entry name" value="Thioredoxin_3"/>
    <property type="match status" value="1"/>
</dbReference>
<dbReference type="CDD" id="cd02973">
    <property type="entry name" value="TRX_GRX_like"/>
    <property type="match status" value="1"/>
</dbReference>
<name>X0UH04_9ZZZZ</name>
<protein>
    <recommendedName>
        <fullName evidence="1">Thioredoxin-like fold domain-containing protein</fullName>
    </recommendedName>
</protein>
<dbReference type="AlphaFoldDB" id="X0UH04"/>
<evidence type="ECO:0000313" key="2">
    <source>
        <dbReference type="EMBL" id="GAG04875.1"/>
    </source>
</evidence>
<dbReference type="InterPro" id="IPR012336">
    <property type="entry name" value="Thioredoxin-like_fold"/>
</dbReference>
<feature type="domain" description="Thioredoxin-like fold" evidence="1">
    <location>
        <begin position="146"/>
        <end position="219"/>
    </location>
</feature>
<evidence type="ECO:0000259" key="1">
    <source>
        <dbReference type="Pfam" id="PF13192"/>
    </source>
</evidence>
<comment type="caution">
    <text evidence="2">The sequence shown here is derived from an EMBL/GenBank/DDBJ whole genome shotgun (WGS) entry which is preliminary data.</text>
</comment>
<accession>X0UH04</accession>
<dbReference type="PANTHER" id="PTHR37170">
    <property type="entry name" value="GLUTAREDOXIN-RELATED"/>
    <property type="match status" value="1"/>
</dbReference>
<dbReference type="EMBL" id="BARS01029468">
    <property type="protein sequence ID" value="GAG04875.1"/>
    <property type="molecule type" value="Genomic_DNA"/>
</dbReference>
<dbReference type="InterPro" id="IPR036249">
    <property type="entry name" value="Thioredoxin-like_sf"/>
</dbReference>
<dbReference type="SUPFAM" id="SSF52833">
    <property type="entry name" value="Thioredoxin-like"/>
    <property type="match status" value="2"/>
</dbReference>
<gene>
    <name evidence="2" type="ORF">S01H1_46058</name>
</gene>
<dbReference type="Gene3D" id="3.40.30.10">
    <property type="entry name" value="Glutaredoxin"/>
    <property type="match status" value="2"/>
</dbReference>
<dbReference type="PROSITE" id="PS00195">
    <property type="entry name" value="GLUTAREDOXIN_1"/>
    <property type="match status" value="1"/>
</dbReference>
<organism evidence="2">
    <name type="scientific">marine sediment metagenome</name>
    <dbReference type="NCBI Taxonomy" id="412755"/>
    <lineage>
        <taxon>unclassified sequences</taxon>
        <taxon>metagenomes</taxon>
        <taxon>ecological metagenomes</taxon>
    </lineage>
</organism>
<reference evidence="2" key="1">
    <citation type="journal article" date="2014" name="Front. Microbiol.">
        <title>High frequency of phylogenetically diverse reductive dehalogenase-homologous genes in deep subseafloor sedimentary metagenomes.</title>
        <authorList>
            <person name="Kawai M."/>
            <person name="Futagami T."/>
            <person name="Toyoda A."/>
            <person name="Takaki Y."/>
            <person name="Nishi S."/>
            <person name="Hori S."/>
            <person name="Arai W."/>
            <person name="Tsubouchi T."/>
            <person name="Morono Y."/>
            <person name="Uchiyama I."/>
            <person name="Ito T."/>
            <person name="Fujiyama A."/>
            <person name="Inagaki F."/>
            <person name="Takami H."/>
        </authorList>
    </citation>
    <scope>NUCLEOTIDE SEQUENCE</scope>
    <source>
        <strain evidence="2">Expedition CK06-06</strain>
    </source>
</reference>
<sequence>MGDFMLFSQNEMDNIKREMAKLKDNVVLKLFTDFKTQEDGTKLRKCMACEGTYELLKTLEELSNGKLKIDEISIEENEEEAKKFNVTKIPAILFVDQNDKEIIRYLAHPTGSEFVPFLNSIQYFSGVRPYYADQILTHLKKIDKAKMKIFITPTCPYCPATVPVLTLFAIVSKGKVTVEVIDVNLNPDLGMKYQVQGVPHTVVNEKDHIYGMFSPQDLLDKLTKGQRDFGGMYA</sequence>